<feature type="compositionally biased region" description="Polar residues" evidence="2">
    <location>
        <begin position="267"/>
        <end position="278"/>
    </location>
</feature>
<proteinExistence type="predicted"/>
<sequence length="768" mass="85424">MAARHSGARMDREKNRPYSFHSPASSTGSNHGTVSTDTTRDTTFDPRRDDAEMSTLPIVSAGLAKKLPALRETASKYDRFKRVSPQHTWDINTSQIGKAFPEFSDAENSQSLSLETSRAAPAVKSFSQLNNRKSSNVHVVETVELRKQTRSPKHSSPYISNASRLANLQAQVTEDSENSFMNLSARRPASAVYPEKQALPVTQTTETSDISFVGATAKQSSNAAFPAKFNLPGLTNRPVPAASNVSSKRHRFDQHPTPAVVSKTKFNEQSSPCPTSEKSQSRTRAFFNNFDTQTTQTTNTGAAATSAAATATTNPTSQSFFFPGTPGHNASASGNTLTNGLPNFTQNGKAHDRNMLKASLHNANYGPVDSIVVPDDEEDIYQLIDALKKRIFRSESQKESFESRITTQQHQIERQQSEISQLKAANGLLQKTHTELEQRAVSLQGLNVDLERELTMTMKHVASLEKENKYMAQIEQQYQQATQEKKILSRQHSDIVMKEGQYIAEIEQYHQQSTILRRQNSDLVQKFNRIKEENEELRQTAQGIKKQPTASAEKPTNIGEDACNNFDVSPNVKQYHPSALKAQLDAAAAQKDATHHTNISVTRHTNVSHHSNVSRNITRHTTQMSGISVGDFTQPTMGTRTDVDAPAVTRRVDADMTEDVDVEGDDIEITGSAFILPDIKNSYTEEATARPSELPADALRRLKKNAQSTLDSLVEEHNALFTSYSNLNPSMQRRNHRRHEEGLKRLTDRIQKVKEELYALEDVKHGVK</sequence>
<feature type="region of interest" description="Disordered" evidence="2">
    <location>
        <begin position="234"/>
        <end position="255"/>
    </location>
</feature>
<organism evidence="3 4">
    <name type="scientific">Hymenoscyphus albidus</name>
    <dbReference type="NCBI Taxonomy" id="595503"/>
    <lineage>
        <taxon>Eukaryota</taxon>
        <taxon>Fungi</taxon>
        <taxon>Dikarya</taxon>
        <taxon>Ascomycota</taxon>
        <taxon>Pezizomycotina</taxon>
        <taxon>Leotiomycetes</taxon>
        <taxon>Helotiales</taxon>
        <taxon>Helotiaceae</taxon>
        <taxon>Hymenoscyphus</taxon>
    </lineage>
</organism>
<evidence type="ECO:0000256" key="1">
    <source>
        <dbReference type="SAM" id="Coils"/>
    </source>
</evidence>
<protein>
    <recommendedName>
        <fullName evidence="5">Cep57 centrosome microtubule-binding domain-containing protein</fullName>
    </recommendedName>
</protein>
<reference evidence="3" key="1">
    <citation type="submission" date="2021-07" db="EMBL/GenBank/DDBJ databases">
        <authorList>
            <person name="Durling M."/>
        </authorList>
    </citation>
    <scope>NUCLEOTIDE SEQUENCE</scope>
</reference>
<feature type="region of interest" description="Disordered" evidence="2">
    <location>
        <begin position="537"/>
        <end position="557"/>
    </location>
</feature>
<feature type="compositionally biased region" description="Polar residues" evidence="2">
    <location>
        <begin position="22"/>
        <end position="35"/>
    </location>
</feature>
<feature type="coiled-coil region" evidence="1">
    <location>
        <begin position="696"/>
        <end position="763"/>
    </location>
</feature>
<comment type="caution">
    <text evidence="3">The sequence shown here is derived from an EMBL/GenBank/DDBJ whole genome shotgun (WGS) entry which is preliminary data.</text>
</comment>
<keyword evidence="1" id="KW-0175">Coiled coil</keyword>
<evidence type="ECO:0000256" key="2">
    <source>
        <dbReference type="SAM" id="MobiDB-lite"/>
    </source>
</evidence>
<dbReference type="AlphaFoldDB" id="A0A9N9Q1X0"/>
<feature type="region of interest" description="Disordered" evidence="2">
    <location>
        <begin position="592"/>
        <end position="641"/>
    </location>
</feature>
<dbReference type="EMBL" id="CAJVRM010000037">
    <property type="protein sequence ID" value="CAG8972149.1"/>
    <property type="molecule type" value="Genomic_DNA"/>
</dbReference>
<dbReference type="Proteomes" id="UP000701801">
    <property type="component" value="Unassembled WGS sequence"/>
</dbReference>
<accession>A0A9N9Q1X0</accession>
<feature type="region of interest" description="Disordered" evidence="2">
    <location>
        <begin position="1"/>
        <end position="53"/>
    </location>
</feature>
<gene>
    <name evidence="3" type="ORF">HYALB_00009697</name>
</gene>
<feature type="compositionally biased region" description="Basic and acidic residues" evidence="2">
    <location>
        <begin position="38"/>
        <end position="51"/>
    </location>
</feature>
<evidence type="ECO:0000313" key="3">
    <source>
        <dbReference type="EMBL" id="CAG8972149.1"/>
    </source>
</evidence>
<feature type="coiled-coil region" evidence="1">
    <location>
        <begin position="384"/>
        <end position="491"/>
    </location>
</feature>
<feature type="region of interest" description="Disordered" evidence="2">
    <location>
        <begin position="263"/>
        <end position="282"/>
    </location>
</feature>
<evidence type="ECO:0000313" key="4">
    <source>
        <dbReference type="Proteomes" id="UP000701801"/>
    </source>
</evidence>
<evidence type="ECO:0008006" key="5">
    <source>
        <dbReference type="Google" id="ProtNLM"/>
    </source>
</evidence>
<feature type="compositionally biased region" description="Polar residues" evidence="2">
    <location>
        <begin position="596"/>
        <end position="639"/>
    </location>
</feature>
<keyword evidence="4" id="KW-1185">Reference proteome</keyword>
<dbReference type="OrthoDB" id="3503012at2759"/>
<name>A0A9N9Q1X0_9HELO</name>